<dbReference type="RefSeq" id="WP_130519434.1">
    <property type="nucleotide sequence ID" value="NZ_SHMB01000005.1"/>
</dbReference>
<sequence length="127" mass="13061">MSYAKREDIPVQPGETGIELDDGSLAAVACTRAAGGNAVIFTATARAIDGQGVALLTAAGDPIATVLTHQDRDPAVADLIARDCLLAVLGEPVERVPWGADFLRDVSIRNAISINAVPATVNAAEVL</sequence>
<gene>
    <name evidence="1" type="ORF">EA661_13070</name>
</gene>
<dbReference type="EMBL" id="SHMB01000005">
    <property type="protein sequence ID" value="TAA27679.1"/>
    <property type="molecule type" value="Genomic_DNA"/>
</dbReference>
<evidence type="ECO:0000313" key="2">
    <source>
        <dbReference type="Proteomes" id="UP000291286"/>
    </source>
</evidence>
<evidence type="ECO:0000313" key="1">
    <source>
        <dbReference type="EMBL" id="TAA27679.1"/>
    </source>
</evidence>
<protein>
    <submittedName>
        <fullName evidence="1">Uncharacterized protein</fullName>
    </submittedName>
</protein>
<name>A0A4Q8LF79_9GAMM</name>
<dbReference type="Proteomes" id="UP000291286">
    <property type="component" value="Unassembled WGS sequence"/>
</dbReference>
<accession>A0A4Q8LF79</accession>
<comment type="caution">
    <text evidence="1">The sequence shown here is derived from an EMBL/GenBank/DDBJ whole genome shotgun (WGS) entry which is preliminary data.</text>
</comment>
<reference evidence="1 2" key="1">
    <citation type="submission" date="2019-02" db="EMBL/GenBank/DDBJ databases">
        <title>WGS of Pseudoxanthomonas species novum from clinical isolates.</title>
        <authorList>
            <person name="Bernier A.-M."/>
            <person name="Bernard K."/>
            <person name="Vachon A."/>
        </authorList>
    </citation>
    <scope>NUCLEOTIDE SEQUENCE [LARGE SCALE GENOMIC DNA]</scope>
    <source>
        <strain evidence="1 2">NML171202</strain>
    </source>
</reference>
<proteinExistence type="predicted"/>
<dbReference type="AlphaFoldDB" id="A0A4Q8LF79"/>
<organism evidence="1 2">
    <name type="scientific">Pseudoxanthomonas winnipegensis</name>
    <dbReference type="NCBI Taxonomy" id="2480810"/>
    <lineage>
        <taxon>Bacteria</taxon>
        <taxon>Pseudomonadati</taxon>
        <taxon>Pseudomonadota</taxon>
        <taxon>Gammaproteobacteria</taxon>
        <taxon>Lysobacterales</taxon>
        <taxon>Lysobacteraceae</taxon>
        <taxon>Pseudoxanthomonas</taxon>
    </lineage>
</organism>